<feature type="domain" description="Aminoglycoside phosphotransferase" evidence="1">
    <location>
        <begin position="64"/>
        <end position="239"/>
    </location>
</feature>
<name>A0ABR4G6I3_9EURO</name>
<gene>
    <name evidence="2" type="ORF">BJX66DRAFT_193535</name>
</gene>
<dbReference type="Pfam" id="PF01636">
    <property type="entry name" value="APH"/>
    <property type="match status" value="1"/>
</dbReference>
<organism evidence="2 3">
    <name type="scientific">Aspergillus keveii</name>
    <dbReference type="NCBI Taxonomy" id="714993"/>
    <lineage>
        <taxon>Eukaryota</taxon>
        <taxon>Fungi</taxon>
        <taxon>Dikarya</taxon>
        <taxon>Ascomycota</taxon>
        <taxon>Pezizomycotina</taxon>
        <taxon>Eurotiomycetes</taxon>
        <taxon>Eurotiomycetidae</taxon>
        <taxon>Eurotiales</taxon>
        <taxon>Aspergillaceae</taxon>
        <taxon>Aspergillus</taxon>
        <taxon>Aspergillus subgen. Nidulantes</taxon>
    </lineage>
</organism>
<dbReference type="SUPFAM" id="SSF56112">
    <property type="entry name" value="Protein kinase-like (PK-like)"/>
    <property type="match status" value="1"/>
</dbReference>
<sequence length="266" mass="29669">MADWDISTASEEFLVALCQKTLDEEGSIGDVGGIPVVKISPHIAAKIGRRVTASEAVTQAFAHKELDPSSIVYVPKVYRYFWSSRGASRDEYGYLFMEYIPGRKLQTLETAALVELVPRVVKIIEHLGQIRDGTVPGPVGGGVLMGHIFGDDGAKTSFDSIEQMNAYINKRLEYGNIYLARHRGIECNDTIDLTPYPLVLCHGDICRRNLILREDGSLCLLDWGYAGFYPRFFEVVALTCTMPYLDVFEGALEREAEGMMQLTDEE</sequence>
<dbReference type="Gene3D" id="3.90.1200.10">
    <property type="match status" value="1"/>
</dbReference>
<reference evidence="2 3" key="1">
    <citation type="submission" date="2024-07" db="EMBL/GenBank/DDBJ databases">
        <title>Section-level genome sequencing and comparative genomics of Aspergillus sections Usti and Cavernicolus.</title>
        <authorList>
            <consortium name="Lawrence Berkeley National Laboratory"/>
            <person name="Nybo J.L."/>
            <person name="Vesth T.C."/>
            <person name="Theobald S."/>
            <person name="Frisvad J.C."/>
            <person name="Larsen T.O."/>
            <person name="Kjaerboelling I."/>
            <person name="Rothschild-Mancinelli K."/>
            <person name="Lyhne E.K."/>
            <person name="Kogle M.E."/>
            <person name="Barry K."/>
            <person name="Clum A."/>
            <person name="Na H."/>
            <person name="Ledsgaard L."/>
            <person name="Lin J."/>
            <person name="Lipzen A."/>
            <person name="Kuo A."/>
            <person name="Riley R."/>
            <person name="Mondo S."/>
            <person name="Labutti K."/>
            <person name="Haridas S."/>
            <person name="Pangalinan J."/>
            <person name="Salamov A.A."/>
            <person name="Simmons B.A."/>
            <person name="Magnuson J.K."/>
            <person name="Chen J."/>
            <person name="Drula E."/>
            <person name="Henrissat B."/>
            <person name="Wiebenga A."/>
            <person name="Lubbers R.J."/>
            <person name="Gomes A.C."/>
            <person name="Makela M.R."/>
            <person name="Stajich J."/>
            <person name="Grigoriev I.V."/>
            <person name="Mortensen U.H."/>
            <person name="De Vries R.P."/>
            <person name="Baker S.E."/>
            <person name="Andersen M.R."/>
        </authorList>
    </citation>
    <scope>NUCLEOTIDE SEQUENCE [LARGE SCALE GENOMIC DNA]</scope>
    <source>
        <strain evidence="2 3">CBS 209.92</strain>
    </source>
</reference>
<proteinExistence type="predicted"/>
<evidence type="ECO:0000259" key="1">
    <source>
        <dbReference type="Pfam" id="PF01636"/>
    </source>
</evidence>
<comment type="caution">
    <text evidence="2">The sequence shown here is derived from an EMBL/GenBank/DDBJ whole genome shotgun (WGS) entry which is preliminary data.</text>
</comment>
<dbReference type="Proteomes" id="UP001610563">
    <property type="component" value="Unassembled WGS sequence"/>
</dbReference>
<accession>A0ABR4G6I3</accession>
<dbReference type="InterPro" id="IPR051678">
    <property type="entry name" value="AGP_Transferase"/>
</dbReference>
<evidence type="ECO:0000313" key="2">
    <source>
        <dbReference type="EMBL" id="KAL2794634.1"/>
    </source>
</evidence>
<dbReference type="InterPro" id="IPR002575">
    <property type="entry name" value="Aminoglycoside_PTrfase"/>
</dbReference>
<dbReference type="PANTHER" id="PTHR21310">
    <property type="entry name" value="AMINOGLYCOSIDE PHOSPHOTRANSFERASE-RELATED-RELATED"/>
    <property type="match status" value="1"/>
</dbReference>
<dbReference type="InterPro" id="IPR011009">
    <property type="entry name" value="Kinase-like_dom_sf"/>
</dbReference>
<keyword evidence="3" id="KW-1185">Reference proteome</keyword>
<dbReference type="PANTHER" id="PTHR21310:SF39">
    <property type="entry name" value="AMINOGLYCOSIDE PHOSPHOTRANSFERASE DOMAIN-CONTAINING PROTEIN"/>
    <property type="match status" value="1"/>
</dbReference>
<evidence type="ECO:0000313" key="3">
    <source>
        <dbReference type="Proteomes" id="UP001610563"/>
    </source>
</evidence>
<dbReference type="EMBL" id="JBFTWV010000043">
    <property type="protein sequence ID" value="KAL2794634.1"/>
    <property type="molecule type" value="Genomic_DNA"/>
</dbReference>
<protein>
    <submittedName>
        <fullName evidence="2">Kinase-like domain-containing protein</fullName>
    </submittedName>
</protein>